<evidence type="ECO:0000313" key="2">
    <source>
        <dbReference type="EMBL" id="OQP52943.1"/>
    </source>
</evidence>
<proteinExistence type="predicted"/>
<sequence>MKKILVLIAILFSTEYLLSCKENKTPAIKSESPGRTSNPKSNISKPPATNLSPRKVQDQINKEIHDALLISNESITGEAAIVIAETHNAIRHLLDSNYAAATKAIENAIGKSEVVTSKNRGNGLVPLTRDVTVRDLVADLQTLNDARNEVEDLIDKGYLQDARRLANLLVSEIYISTSSIPLQTYPAALKEAVELSKEK</sequence>
<accession>A0ABX3P155</accession>
<dbReference type="InterPro" id="IPR021236">
    <property type="entry name" value="Uncharacterised_YfdX"/>
</dbReference>
<feature type="region of interest" description="Disordered" evidence="1">
    <location>
        <begin position="25"/>
        <end position="54"/>
    </location>
</feature>
<protein>
    <submittedName>
        <fullName evidence="2">Uncharacterized protein</fullName>
    </submittedName>
</protein>
<organism evidence="2 3">
    <name type="scientific">Niastella koreensis</name>
    <dbReference type="NCBI Taxonomy" id="354356"/>
    <lineage>
        <taxon>Bacteria</taxon>
        <taxon>Pseudomonadati</taxon>
        <taxon>Bacteroidota</taxon>
        <taxon>Chitinophagia</taxon>
        <taxon>Chitinophagales</taxon>
        <taxon>Chitinophagaceae</taxon>
        <taxon>Niastella</taxon>
    </lineage>
</organism>
<gene>
    <name evidence="2" type="ORF">A4D02_21280</name>
</gene>
<dbReference type="Pfam" id="PF10938">
    <property type="entry name" value="YfdX"/>
    <property type="match status" value="1"/>
</dbReference>
<keyword evidence="3" id="KW-1185">Reference proteome</keyword>
<comment type="caution">
    <text evidence="2">The sequence shown here is derived from an EMBL/GenBank/DDBJ whole genome shotgun (WGS) entry which is preliminary data.</text>
</comment>
<evidence type="ECO:0000256" key="1">
    <source>
        <dbReference type="SAM" id="MobiDB-lite"/>
    </source>
</evidence>
<reference evidence="2 3" key="1">
    <citation type="submission" date="2016-04" db="EMBL/GenBank/DDBJ databases">
        <authorList>
            <person name="Chen L."/>
            <person name="Zhuang W."/>
            <person name="Wang G."/>
        </authorList>
    </citation>
    <scope>NUCLEOTIDE SEQUENCE [LARGE SCALE GENOMIC DNA]</scope>
    <source>
        <strain evidence="3">GR20</strain>
    </source>
</reference>
<dbReference type="EMBL" id="LWBO01000003">
    <property type="protein sequence ID" value="OQP52943.1"/>
    <property type="molecule type" value="Genomic_DNA"/>
</dbReference>
<evidence type="ECO:0000313" key="3">
    <source>
        <dbReference type="Proteomes" id="UP000192277"/>
    </source>
</evidence>
<name>A0ABX3P155_9BACT</name>
<dbReference type="Proteomes" id="UP000192277">
    <property type="component" value="Unassembled WGS sequence"/>
</dbReference>
<feature type="compositionally biased region" description="Polar residues" evidence="1">
    <location>
        <begin position="33"/>
        <end position="52"/>
    </location>
</feature>
<dbReference type="RefSeq" id="WP_041346634.1">
    <property type="nucleotide sequence ID" value="NZ_LWBO01000003.1"/>
</dbReference>